<protein>
    <recommendedName>
        <fullName evidence="1">SGNH domain-containing protein</fullName>
    </recommendedName>
</protein>
<evidence type="ECO:0000313" key="3">
    <source>
        <dbReference type="Proteomes" id="UP001328107"/>
    </source>
</evidence>
<accession>A0AAN5IDY5</accession>
<feature type="non-terminal residue" evidence="2">
    <location>
        <position position="1"/>
    </location>
</feature>
<evidence type="ECO:0000313" key="2">
    <source>
        <dbReference type="EMBL" id="GMR62817.1"/>
    </source>
</evidence>
<comment type="caution">
    <text evidence="2">The sequence shown here is derived from an EMBL/GenBank/DDBJ whole genome shotgun (WGS) entry which is preliminary data.</text>
</comment>
<feature type="non-terminal residue" evidence="2">
    <location>
        <position position="104"/>
    </location>
</feature>
<dbReference type="InterPro" id="IPR043968">
    <property type="entry name" value="SGNH"/>
</dbReference>
<feature type="domain" description="SGNH" evidence="1">
    <location>
        <begin position="1"/>
        <end position="101"/>
    </location>
</feature>
<dbReference type="Proteomes" id="UP001328107">
    <property type="component" value="Unassembled WGS sequence"/>
</dbReference>
<dbReference type="AlphaFoldDB" id="A0AAN5IDY5"/>
<evidence type="ECO:0000259" key="1">
    <source>
        <dbReference type="Pfam" id="PF19040"/>
    </source>
</evidence>
<dbReference type="EMBL" id="BTRK01000006">
    <property type="protein sequence ID" value="GMR62817.1"/>
    <property type="molecule type" value="Genomic_DNA"/>
</dbReference>
<dbReference type="Pfam" id="PF19040">
    <property type="entry name" value="SGNH"/>
    <property type="match status" value="1"/>
</dbReference>
<gene>
    <name evidence="2" type="ORF">PMAYCL1PPCAC_33012</name>
</gene>
<proteinExistence type="predicted"/>
<organism evidence="2 3">
    <name type="scientific">Pristionchus mayeri</name>
    <dbReference type="NCBI Taxonomy" id="1317129"/>
    <lineage>
        <taxon>Eukaryota</taxon>
        <taxon>Metazoa</taxon>
        <taxon>Ecdysozoa</taxon>
        <taxon>Nematoda</taxon>
        <taxon>Chromadorea</taxon>
        <taxon>Rhabditida</taxon>
        <taxon>Rhabditina</taxon>
        <taxon>Diplogasteromorpha</taxon>
        <taxon>Diplogasteroidea</taxon>
        <taxon>Neodiplogasteridae</taxon>
        <taxon>Pristionchus</taxon>
    </lineage>
</organism>
<keyword evidence="3" id="KW-1185">Reference proteome</keyword>
<name>A0AAN5IDY5_9BILA</name>
<sequence length="104" mass="11891">VFIMQVLPLTVPSKLKKLRRSKGLPLVPYMPEAFDIRAESMKNRMIEVAKRCSKCVVFDITKRFHNEAGNFTVIHPTSKLWYFDSALHLTPIGLNAISPMLSEM</sequence>
<reference evidence="3" key="1">
    <citation type="submission" date="2022-10" db="EMBL/GenBank/DDBJ databases">
        <title>Genome assembly of Pristionchus species.</title>
        <authorList>
            <person name="Yoshida K."/>
            <person name="Sommer R.J."/>
        </authorList>
    </citation>
    <scope>NUCLEOTIDE SEQUENCE [LARGE SCALE GENOMIC DNA]</scope>
    <source>
        <strain evidence="3">RS5460</strain>
    </source>
</reference>